<keyword evidence="13" id="KW-1185">Reference proteome</keyword>
<evidence type="ECO:0000256" key="2">
    <source>
        <dbReference type="ARBA" id="ARBA00006997"/>
    </source>
</evidence>
<protein>
    <recommendedName>
        <fullName evidence="3 11">Shikimate kinase</fullName>
        <shortName evidence="11">SK</shortName>
        <ecNumber evidence="3 11">2.7.1.71</ecNumber>
    </recommendedName>
</protein>
<dbReference type="GO" id="GO:0004765">
    <property type="term" value="F:shikimate kinase activity"/>
    <property type="evidence" value="ECO:0007669"/>
    <property type="project" value="UniProtKB-UniRule"/>
</dbReference>
<dbReference type="GO" id="GO:0000287">
    <property type="term" value="F:magnesium ion binding"/>
    <property type="evidence" value="ECO:0007669"/>
    <property type="project" value="UniProtKB-UniRule"/>
</dbReference>
<keyword evidence="6 11" id="KW-0547">Nucleotide-binding</keyword>
<keyword evidence="7 11" id="KW-0418">Kinase</keyword>
<evidence type="ECO:0000256" key="5">
    <source>
        <dbReference type="ARBA" id="ARBA00022679"/>
    </source>
</evidence>
<feature type="binding site" evidence="11">
    <location>
        <position position="118"/>
    </location>
    <ligand>
        <name>ATP</name>
        <dbReference type="ChEBI" id="CHEBI:30616"/>
    </ligand>
</feature>
<comment type="subcellular location">
    <subcellularLocation>
        <location evidence="11">Cytoplasm</location>
    </subcellularLocation>
</comment>
<gene>
    <name evidence="11" type="primary">aroK</name>
    <name evidence="12" type="ORF">JZY06_02000</name>
</gene>
<keyword evidence="5 11" id="KW-0808">Transferase</keyword>
<dbReference type="EMBL" id="JAFLEQ010000003">
    <property type="protein sequence ID" value="MBN9643404.1"/>
    <property type="molecule type" value="Genomic_DNA"/>
</dbReference>
<comment type="caution">
    <text evidence="11">Lacks conserved residue(s) required for the propagation of feature annotation.</text>
</comment>
<comment type="cofactor">
    <cofactor evidence="11">
        <name>Mg(2+)</name>
        <dbReference type="ChEBI" id="CHEBI:18420"/>
    </cofactor>
    <text evidence="11">Binds 1 Mg(2+) ion per subunit.</text>
</comment>
<sequence>MSHRPKAVLVGPPGAGKTTVGRRLASALGTEFTDTDALIAQDHGTSCGEVFAEVGEEAFRELEYAAVEKALAKGGIVALGGGAVETEAVRTLLAGHRVVWVDVSAEEGARRTSGDDSRPILAADDPKARYTALLARRAPLYRSVAAHKVRTDNKRPPQIVADVLNWLDEEKSADRQERRPVIHHPETD</sequence>
<evidence type="ECO:0000256" key="1">
    <source>
        <dbReference type="ARBA" id="ARBA00004842"/>
    </source>
</evidence>
<keyword evidence="11" id="KW-0963">Cytoplasm</keyword>
<evidence type="ECO:0000256" key="10">
    <source>
        <dbReference type="ARBA" id="ARBA00048567"/>
    </source>
</evidence>
<dbReference type="CDD" id="cd00464">
    <property type="entry name" value="SK"/>
    <property type="match status" value="1"/>
</dbReference>
<evidence type="ECO:0000256" key="4">
    <source>
        <dbReference type="ARBA" id="ARBA00022605"/>
    </source>
</evidence>
<dbReference type="InterPro" id="IPR000623">
    <property type="entry name" value="Shikimate_kinase/TSH1"/>
</dbReference>
<comment type="subunit">
    <text evidence="11">Monomer.</text>
</comment>
<dbReference type="GO" id="GO:0009423">
    <property type="term" value="P:chorismate biosynthetic process"/>
    <property type="evidence" value="ECO:0007669"/>
    <property type="project" value="UniProtKB-UniRule"/>
</dbReference>
<reference evidence="12" key="1">
    <citation type="submission" date="2021-03" db="EMBL/GenBank/DDBJ databases">
        <authorList>
            <person name="Sun Q."/>
        </authorList>
    </citation>
    <scope>NUCLEOTIDE SEQUENCE</scope>
    <source>
        <strain evidence="12">CCM 8862</strain>
    </source>
</reference>
<feature type="binding site" evidence="11">
    <location>
        <position position="36"/>
    </location>
    <ligand>
        <name>substrate</name>
    </ligand>
</feature>
<keyword evidence="4 11" id="KW-0028">Amino-acid biosynthesis</keyword>
<feature type="binding site" evidence="11">
    <location>
        <position position="60"/>
    </location>
    <ligand>
        <name>substrate</name>
    </ligand>
</feature>
<feature type="binding site" evidence="11">
    <location>
        <position position="18"/>
    </location>
    <ligand>
        <name>Mg(2+)</name>
        <dbReference type="ChEBI" id="CHEBI:18420"/>
    </ligand>
</feature>
<dbReference type="PRINTS" id="PR01100">
    <property type="entry name" value="SHIKIMTKNASE"/>
</dbReference>
<accession>A0A939DY62</accession>
<comment type="function">
    <text evidence="11">Catalyzes the specific phosphorylation of the 3-hydroxyl group of shikimic acid using ATP as a cosubstrate.</text>
</comment>
<evidence type="ECO:0000256" key="9">
    <source>
        <dbReference type="ARBA" id="ARBA00023141"/>
    </source>
</evidence>
<name>A0A939DY62_9CORY</name>
<evidence type="ECO:0000256" key="11">
    <source>
        <dbReference type="HAMAP-Rule" id="MF_00109"/>
    </source>
</evidence>
<dbReference type="GO" id="GO:0009073">
    <property type="term" value="P:aromatic amino acid family biosynthetic process"/>
    <property type="evidence" value="ECO:0007669"/>
    <property type="project" value="UniProtKB-KW"/>
</dbReference>
<comment type="similarity">
    <text evidence="2 11">Belongs to the shikimate kinase family.</text>
</comment>
<dbReference type="InterPro" id="IPR023000">
    <property type="entry name" value="Shikimate_kinase_CS"/>
</dbReference>
<dbReference type="AlphaFoldDB" id="A0A939DY62"/>
<dbReference type="Proteomes" id="UP000664332">
    <property type="component" value="Unassembled WGS sequence"/>
</dbReference>
<dbReference type="Gene3D" id="3.40.50.300">
    <property type="entry name" value="P-loop containing nucleotide triphosphate hydrolases"/>
    <property type="match status" value="1"/>
</dbReference>
<keyword evidence="8 11" id="KW-0067">ATP-binding</keyword>
<keyword evidence="9 11" id="KW-0057">Aromatic amino acid biosynthesis</keyword>
<dbReference type="GO" id="GO:0005829">
    <property type="term" value="C:cytosol"/>
    <property type="evidence" value="ECO:0007669"/>
    <property type="project" value="TreeGrafter"/>
</dbReference>
<dbReference type="InterPro" id="IPR031322">
    <property type="entry name" value="Shikimate/glucono_kinase"/>
</dbReference>
<keyword evidence="11" id="KW-0460">Magnesium</keyword>
<dbReference type="PANTHER" id="PTHR21087:SF16">
    <property type="entry name" value="SHIKIMATE KINASE 1, CHLOROPLASTIC"/>
    <property type="match status" value="1"/>
</dbReference>
<evidence type="ECO:0000256" key="7">
    <source>
        <dbReference type="ARBA" id="ARBA00022777"/>
    </source>
</evidence>
<organism evidence="12 13">
    <name type="scientific">Corynebacterium mendelii</name>
    <dbReference type="NCBI Taxonomy" id="2765362"/>
    <lineage>
        <taxon>Bacteria</taxon>
        <taxon>Bacillati</taxon>
        <taxon>Actinomycetota</taxon>
        <taxon>Actinomycetes</taxon>
        <taxon>Mycobacteriales</taxon>
        <taxon>Corynebacteriaceae</taxon>
        <taxon>Corynebacterium</taxon>
    </lineage>
</organism>
<dbReference type="InterPro" id="IPR027417">
    <property type="entry name" value="P-loop_NTPase"/>
</dbReference>
<keyword evidence="11" id="KW-0479">Metal-binding</keyword>
<comment type="pathway">
    <text evidence="1 11">Metabolic intermediate biosynthesis; chorismate biosynthesis; chorismate from D-erythrose 4-phosphate and phosphoenolpyruvate: step 5/7.</text>
</comment>
<dbReference type="PROSITE" id="PS01128">
    <property type="entry name" value="SHIKIMATE_KINASE"/>
    <property type="match status" value="1"/>
</dbReference>
<dbReference type="GO" id="GO:0008652">
    <property type="term" value="P:amino acid biosynthetic process"/>
    <property type="evidence" value="ECO:0007669"/>
    <property type="project" value="UniProtKB-KW"/>
</dbReference>
<dbReference type="SUPFAM" id="SSF52540">
    <property type="entry name" value="P-loop containing nucleoside triphosphate hydrolases"/>
    <property type="match status" value="1"/>
</dbReference>
<evidence type="ECO:0000256" key="8">
    <source>
        <dbReference type="ARBA" id="ARBA00022840"/>
    </source>
</evidence>
<comment type="caution">
    <text evidence="12">The sequence shown here is derived from an EMBL/GenBank/DDBJ whole genome shotgun (WGS) entry which is preliminary data.</text>
</comment>
<evidence type="ECO:0000313" key="12">
    <source>
        <dbReference type="EMBL" id="MBN9643404.1"/>
    </source>
</evidence>
<evidence type="ECO:0000256" key="3">
    <source>
        <dbReference type="ARBA" id="ARBA00012154"/>
    </source>
</evidence>
<feature type="binding site" evidence="11">
    <location>
        <begin position="14"/>
        <end position="19"/>
    </location>
    <ligand>
        <name>ATP</name>
        <dbReference type="ChEBI" id="CHEBI:30616"/>
    </ligand>
</feature>
<proteinExistence type="inferred from homology"/>
<evidence type="ECO:0000313" key="13">
    <source>
        <dbReference type="Proteomes" id="UP000664332"/>
    </source>
</evidence>
<dbReference type="EC" id="2.7.1.71" evidence="3 11"/>
<comment type="catalytic activity">
    <reaction evidence="10 11">
        <text>shikimate + ATP = 3-phosphoshikimate + ADP + H(+)</text>
        <dbReference type="Rhea" id="RHEA:13121"/>
        <dbReference type="ChEBI" id="CHEBI:15378"/>
        <dbReference type="ChEBI" id="CHEBI:30616"/>
        <dbReference type="ChEBI" id="CHEBI:36208"/>
        <dbReference type="ChEBI" id="CHEBI:145989"/>
        <dbReference type="ChEBI" id="CHEBI:456216"/>
        <dbReference type="EC" id="2.7.1.71"/>
    </reaction>
</comment>
<evidence type="ECO:0000256" key="6">
    <source>
        <dbReference type="ARBA" id="ARBA00022741"/>
    </source>
</evidence>
<dbReference type="RefSeq" id="WP_207118061.1">
    <property type="nucleotide sequence ID" value="NZ_JAFLEQ010000003.1"/>
</dbReference>
<feature type="binding site" evidence="11">
    <location>
        <position position="81"/>
    </location>
    <ligand>
        <name>substrate</name>
    </ligand>
</feature>
<dbReference type="Pfam" id="PF01202">
    <property type="entry name" value="SKI"/>
    <property type="match status" value="1"/>
</dbReference>
<feature type="binding site" evidence="11">
    <location>
        <position position="137"/>
    </location>
    <ligand>
        <name>substrate</name>
    </ligand>
</feature>
<dbReference type="GO" id="GO:0005524">
    <property type="term" value="F:ATP binding"/>
    <property type="evidence" value="ECO:0007669"/>
    <property type="project" value="UniProtKB-UniRule"/>
</dbReference>
<dbReference type="PANTHER" id="PTHR21087">
    <property type="entry name" value="SHIKIMATE KINASE"/>
    <property type="match status" value="1"/>
</dbReference>
<dbReference type="HAMAP" id="MF_00109">
    <property type="entry name" value="Shikimate_kinase"/>
    <property type="match status" value="1"/>
</dbReference>